<reference evidence="1 2" key="1">
    <citation type="journal article" date="2016" name="Mol. Biol. Evol.">
        <title>Comparative Genomics of Early-Diverging Mushroom-Forming Fungi Provides Insights into the Origins of Lignocellulose Decay Capabilities.</title>
        <authorList>
            <person name="Nagy L.G."/>
            <person name="Riley R."/>
            <person name="Tritt A."/>
            <person name="Adam C."/>
            <person name="Daum C."/>
            <person name="Floudas D."/>
            <person name="Sun H."/>
            <person name="Yadav J.S."/>
            <person name="Pangilinan J."/>
            <person name="Larsson K.H."/>
            <person name="Matsuura K."/>
            <person name="Barry K."/>
            <person name="Labutti K."/>
            <person name="Kuo R."/>
            <person name="Ohm R.A."/>
            <person name="Bhattacharya S.S."/>
            <person name="Shirouzu T."/>
            <person name="Yoshinaga Y."/>
            <person name="Martin F.M."/>
            <person name="Grigoriev I.V."/>
            <person name="Hibbett D.S."/>
        </authorList>
    </citation>
    <scope>NUCLEOTIDE SEQUENCE [LARGE SCALE GENOMIC DNA]</scope>
    <source>
        <strain evidence="1 2">CBS 109695</strain>
    </source>
</reference>
<accession>A0A165Y867</accession>
<gene>
    <name evidence="1" type="ORF">FIBSPDRAFT_686059</name>
</gene>
<protein>
    <submittedName>
        <fullName evidence="1">Uncharacterized protein</fullName>
    </submittedName>
</protein>
<proteinExistence type="predicted"/>
<keyword evidence="2" id="KW-1185">Reference proteome</keyword>
<feature type="non-terminal residue" evidence="1">
    <location>
        <position position="1"/>
    </location>
</feature>
<dbReference type="AlphaFoldDB" id="A0A165Y867"/>
<sequence length="158" mass="18295">VADGLSRMWANKKHTSDDGSSWSVLPDWEAHSGIQNDILGIQTTEEQSEPQAKSKIEERFKDDVFFEPVVRHLLNLNVGATISERRRAAHRAWGFYIEKDDLWCMSTKATDRVTRRRCIPRKEGFTFALKTHRVVGHFKSVDSLKLHIHESMFWPGMD</sequence>
<evidence type="ECO:0000313" key="1">
    <source>
        <dbReference type="EMBL" id="KZP09305.1"/>
    </source>
</evidence>
<dbReference type="EMBL" id="KV417703">
    <property type="protein sequence ID" value="KZP09305.1"/>
    <property type="molecule type" value="Genomic_DNA"/>
</dbReference>
<dbReference type="OrthoDB" id="3234307at2759"/>
<dbReference type="Proteomes" id="UP000076532">
    <property type="component" value="Unassembled WGS sequence"/>
</dbReference>
<name>A0A165Y867_9AGAM</name>
<organism evidence="1 2">
    <name type="scientific">Athelia psychrophila</name>
    <dbReference type="NCBI Taxonomy" id="1759441"/>
    <lineage>
        <taxon>Eukaryota</taxon>
        <taxon>Fungi</taxon>
        <taxon>Dikarya</taxon>
        <taxon>Basidiomycota</taxon>
        <taxon>Agaricomycotina</taxon>
        <taxon>Agaricomycetes</taxon>
        <taxon>Agaricomycetidae</taxon>
        <taxon>Atheliales</taxon>
        <taxon>Atheliaceae</taxon>
        <taxon>Athelia</taxon>
    </lineage>
</organism>
<evidence type="ECO:0000313" key="2">
    <source>
        <dbReference type="Proteomes" id="UP000076532"/>
    </source>
</evidence>
<feature type="non-terminal residue" evidence="1">
    <location>
        <position position="158"/>
    </location>
</feature>